<dbReference type="EMBL" id="MU266350">
    <property type="protein sequence ID" value="KAH7928693.1"/>
    <property type="molecule type" value="Genomic_DNA"/>
</dbReference>
<evidence type="ECO:0000313" key="2">
    <source>
        <dbReference type="Proteomes" id="UP000790709"/>
    </source>
</evidence>
<protein>
    <submittedName>
        <fullName evidence="1">Kinase-like protein</fullName>
    </submittedName>
</protein>
<keyword evidence="2" id="KW-1185">Reference proteome</keyword>
<sequence>MRAITTISVPDLTGKVRKAHENYPFQHGSDADIWKGEYRKDSRTAPIPVAIKVVRCIFSADDAKRLNDKLVREGRVWSLLHHPNISPFFGVSYDLALHNQPCLISPYYENGNSTTYLKKNTGADRVSLLCQVAAGLAYLHNQKPPIVHGDMKGSNVLINENGRACITDFGLSRILETSGFTTKNLGGTTRYMAIELMPTNVGAHLNSSVSSITPRLTMATDIWAFGMTALEILTGIIPFADKRSDADVVRHVIRGGLPNQRVQGMDNMTNYWDVLRPCWDQVPDNRTSMRRMGRILSSQRVRKSSTKVSPCCMQ</sequence>
<gene>
    <name evidence="1" type="ORF">BV22DRAFT_187004</name>
</gene>
<reference evidence="1" key="1">
    <citation type="journal article" date="2021" name="New Phytol.">
        <title>Evolutionary innovations through gain and loss of genes in the ectomycorrhizal Boletales.</title>
        <authorList>
            <person name="Wu G."/>
            <person name="Miyauchi S."/>
            <person name="Morin E."/>
            <person name="Kuo A."/>
            <person name="Drula E."/>
            <person name="Varga T."/>
            <person name="Kohler A."/>
            <person name="Feng B."/>
            <person name="Cao Y."/>
            <person name="Lipzen A."/>
            <person name="Daum C."/>
            <person name="Hundley H."/>
            <person name="Pangilinan J."/>
            <person name="Johnson J."/>
            <person name="Barry K."/>
            <person name="LaButti K."/>
            <person name="Ng V."/>
            <person name="Ahrendt S."/>
            <person name="Min B."/>
            <person name="Choi I.G."/>
            <person name="Park H."/>
            <person name="Plett J.M."/>
            <person name="Magnuson J."/>
            <person name="Spatafora J.W."/>
            <person name="Nagy L.G."/>
            <person name="Henrissat B."/>
            <person name="Grigoriev I.V."/>
            <person name="Yang Z.L."/>
            <person name="Xu J."/>
            <person name="Martin F.M."/>
        </authorList>
    </citation>
    <scope>NUCLEOTIDE SEQUENCE</scope>
    <source>
        <strain evidence="1">KUC20120723A-06</strain>
    </source>
</reference>
<organism evidence="1 2">
    <name type="scientific">Leucogyrophana mollusca</name>
    <dbReference type="NCBI Taxonomy" id="85980"/>
    <lineage>
        <taxon>Eukaryota</taxon>
        <taxon>Fungi</taxon>
        <taxon>Dikarya</taxon>
        <taxon>Basidiomycota</taxon>
        <taxon>Agaricomycotina</taxon>
        <taxon>Agaricomycetes</taxon>
        <taxon>Agaricomycetidae</taxon>
        <taxon>Boletales</taxon>
        <taxon>Boletales incertae sedis</taxon>
        <taxon>Leucogyrophana</taxon>
    </lineage>
</organism>
<proteinExistence type="predicted"/>
<evidence type="ECO:0000313" key="1">
    <source>
        <dbReference type="EMBL" id="KAH7928693.1"/>
    </source>
</evidence>
<accession>A0ACB8BV13</accession>
<name>A0ACB8BV13_9AGAM</name>
<dbReference type="Proteomes" id="UP000790709">
    <property type="component" value="Unassembled WGS sequence"/>
</dbReference>
<comment type="caution">
    <text evidence="1">The sequence shown here is derived from an EMBL/GenBank/DDBJ whole genome shotgun (WGS) entry which is preliminary data.</text>
</comment>